<proteinExistence type="predicted"/>
<sequence length="106" mass="11944">MGNIPKTVISISFYFPYFRGLWWPSGKVPAFATGGLPDLKPDSIAEPWCILPPAYAGSQTSSPWCSVEAWRGELLLRFRRRHLPAVQSYEVHPKIVLVFLQNGTLI</sequence>
<name>A0A4Y2ISW7_ARAVE</name>
<protein>
    <submittedName>
        <fullName evidence="1">Uncharacterized protein</fullName>
    </submittedName>
</protein>
<comment type="caution">
    <text evidence="1">The sequence shown here is derived from an EMBL/GenBank/DDBJ whole genome shotgun (WGS) entry which is preliminary data.</text>
</comment>
<evidence type="ECO:0000313" key="1">
    <source>
        <dbReference type="EMBL" id="GBM80867.1"/>
    </source>
</evidence>
<gene>
    <name evidence="1" type="ORF">AVEN_205065_1</name>
</gene>
<reference evidence="1 2" key="1">
    <citation type="journal article" date="2019" name="Sci. Rep.">
        <title>Orb-weaving spider Araneus ventricosus genome elucidates the spidroin gene catalogue.</title>
        <authorList>
            <person name="Kono N."/>
            <person name="Nakamura H."/>
            <person name="Ohtoshi R."/>
            <person name="Moran D.A.P."/>
            <person name="Shinohara A."/>
            <person name="Yoshida Y."/>
            <person name="Fujiwara M."/>
            <person name="Mori M."/>
            <person name="Tomita M."/>
            <person name="Arakawa K."/>
        </authorList>
    </citation>
    <scope>NUCLEOTIDE SEQUENCE [LARGE SCALE GENOMIC DNA]</scope>
</reference>
<dbReference type="Proteomes" id="UP000499080">
    <property type="component" value="Unassembled WGS sequence"/>
</dbReference>
<dbReference type="AlphaFoldDB" id="A0A4Y2ISW7"/>
<keyword evidence="2" id="KW-1185">Reference proteome</keyword>
<dbReference type="EMBL" id="BGPR01002908">
    <property type="protein sequence ID" value="GBM80867.1"/>
    <property type="molecule type" value="Genomic_DNA"/>
</dbReference>
<organism evidence="1 2">
    <name type="scientific">Araneus ventricosus</name>
    <name type="common">Orbweaver spider</name>
    <name type="synonym">Epeira ventricosa</name>
    <dbReference type="NCBI Taxonomy" id="182803"/>
    <lineage>
        <taxon>Eukaryota</taxon>
        <taxon>Metazoa</taxon>
        <taxon>Ecdysozoa</taxon>
        <taxon>Arthropoda</taxon>
        <taxon>Chelicerata</taxon>
        <taxon>Arachnida</taxon>
        <taxon>Araneae</taxon>
        <taxon>Araneomorphae</taxon>
        <taxon>Entelegynae</taxon>
        <taxon>Araneoidea</taxon>
        <taxon>Araneidae</taxon>
        <taxon>Araneus</taxon>
    </lineage>
</organism>
<evidence type="ECO:0000313" key="2">
    <source>
        <dbReference type="Proteomes" id="UP000499080"/>
    </source>
</evidence>
<accession>A0A4Y2ISW7</accession>